<feature type="compositionally biased region" description="Low complexity" evidence="10">
    <location>
        <begin position="487"/>
        <end position="511"/>
    </location>
</feature>
<feature type="compositionally biased region" description="Polar residues" evidence="10">
    <location>
        <begin position="552"/>
        <end position="564"/>
    </location>
</feature>
<accession>A0A7R9QLY0</accession>
<dbReference type="GO" id="GO:0032483">
    <property type="term" value="P:regulation of Rab protein signal transduction"/>
    <property type="evidence" value="ECO:0007669"/>
    <property type="project" value="TreeGrafter"/>
</dbReference>
<feature type="region of interest" description="Disordered" evidence="10">
    <location>
        <begin position="403"/>
        <end position="427"/>
    </location>
</feature>
<dbReference type="GO" id="GO:0005886">
    <property type="term" value="C:plasma membrane"/>
    <property type="evidence" value="ECO:0007669"/>
    <property type="project" value="UniProtKB-SubCell"/>
</dbReference>
<feature type="compositionally biased region" description="Polar residues" evidence="10">
    <location>
        <begin position="573"/>
        <end position="589"/>
    </location>
</feature>
<dbReference type="SMART" id="SM00801">
    <property type="entry name" value="dDENN"/>
    <property type="match status" value="1"/>
</dbReference>
<evidence type="ECO:0000256" key="8">
    <source>
        <dbReference type="ARBA" id="ARBA00022703"/>
    </source>
</evidence>
<dbReference type="GO" id="GO:0006915">
    <property type="term" value="P:apoptotic process"/>
    <property type="evidence" value="ECO:0007669"/>
    <property type="project" value="UniProtKB-KW"/>
</dbReference>
<comment type="similarity">
    <text evidence="3">Belongs to the MADD family.</text>
</comment>
<evidence type="ECO:0000256" key="7">
    <source>
        <dbReference type="ARBA" id="ARBA00022658"/>
    </source>
</evidence>
<evidence type="ECO:0000313" key="13">
    <source>
        <dbReference type="Proteomes" id="UP000728032"/>
    </source>
</evidence>
<dbReference type="SMART" id="SM00799">
    <property type="entry name" value="DENN"/>
    <property type="match status" value="1"/>
</dbReference>
<dbReference type="GO" id="GO:0005829">
    <property type="term" value="C:cytosol"/>
    <property type="evidence" value="ECO:0007669"/>
    <property type="project" value="TreeGrafter"/>
</dbReference>
<dbReference type="Pfam" id="PF25328">
    <property type="entry name" value="PH_MADD"/>
    <property type="match status" value="3"/>
</dbReference>
<name>A0A7R9QLY0_9ACAR</name>
<evidence type="ECO:0000256" key="6">
    <source>
        <dbReference type="ARBA" id="ARBA00022490"/>
    </source>
</evidence>
<evidence type="ECO:0000259" key="11">
    <source>
        <dbReference type="PROSITE" id="PS50211"/>
    </source>
</evidence>
<dbReference type="InterPro" id="IPR039980">
    <property type="entry name" value="MADD"/>
</dbReference>
<dbReference type="InterPro" id="IPR037516">
    <property type="entry name" value="Tripartite_DENN"/>
</dbReference>
<feature type="compositionally biased region" description="Basic and acidic residues" evidence="10">
    <location>
        <begin position="714"/>
        <end position="723"/>
    </location>
</feature>
<evidence type="ECO:0000256" key="3">
    <source>
        <dbReference type="ARBA" id="ARBA00005978"/>
    </source>
</evidence>
<keyword evidence="7" id="KW-0344">Guanine-nucleotide releasing factor</keyword>
<dbReference type="InterPro" id="IPR043153">
    <property type="entry name" value="DENN_C"/>
</dbReference>
<dbReference type="EMBL" id="CAJPVJ010004416">
    <property type="protein sequence ID" value="CAG2168591.1"/>
    <property type="molecule type" value="Genomic_DNA"/>
</dbReference>
<evidence type="ECO:0000256" key="5">
    <source>
        <dbReference type="ARBA" id="ARBA00022475"/>
    </source>
</evidence>
<dbReference type="PANTHER" id="PTHR13008">
    <property type="entry name" value="MAP-KINASE ACTIVATING DEATH DOMAIN PROTEIN MADD /DENN/AEX-3 C.ELEGANS"/>
    <property type="match status" value="1"/>
</dbReference>
<keyword evidence="13" id="KW-1185">Reference proteome</keyword>
<evidence type="ECO:0000256" key="2">
    <source>
        <dbReference type="ARBA" id="ARBA00004496"/>
    </source>
</evidence>
<dbReference type="Pfam" id="PF23629">
    <property type="entry name" value="Death_MADD"/>
    <property type="match status" value="1"/>
</dbReference>
<dbReference type="GO" id="GO:0005085">
    <property type="term" value="F:guanyl-nucleotide exchange factor activity"/>
    <property type="evidence" value="ECO:0007669"/>
    <property type="project" value="UniProtKB-KW"/>
</dbReference>
<sequence>MLSTVQNHNRDKRHKRDLIWTLLTTHVTPDQSLTFPPQVILDFREVEFWCLKLLSAPVPVPGKTKLELEVVARDLRAPLVLALPDHTRFSLVDFPLHLPLELLGVDTCLKVLTVILLEHKLLLQSRDYNALSMSVMAFVTMIYPLEYMFPVIPLLPTCMSSAEQLLLAPTPFIIGVPASFLQFKRRFRLPDDVWLVDLDSNRVLKPSAVEELPPLPEPEATVLKNHLKQALASMSLTPQIQSLERVDAPQRHAPAAPAAAFNPLIYGNDIDCVDVATRVAMVRFFNSCNLLANFGEYTRTIRLFPRPVVAFQVQAFVSSRPKTSSFVQKFVRTQAVEFLAEWSLCPSNVAFIRVQTGVFDPTVIGDKHKWFGHQLDAILFKVWNNANQQMAQLFRAADAVADSSDDSADDSDDSDDVSTSSSMSSLSELVDNATHATDEFLKALRESSCVPTIGDVSSVFRPPDALQLTQQRDDDEDDSGRHEPAAARRASSHGSASSSPTRSASSASNASSDHDAEESFKTLALYETAPALAPPISPKFISGRSPIESVASDASDQSRSSTPRALSAEQRPMSPSTSIDRSSGTSTPTLSRAISISSVFSRSQSQHRDSVSAFGQSFLDRFASEAKEVAREAKAVAKEVAKPAAAAGKKRFLANLQAISEPMKESPFWKTKESSRDSDVTESSSSASLMSSMSSDFNGLADRTAGMLSGLFGRENKTQKPDKSPQPFGPFPKGRKGLVEKSSLIRHSSNQKRDSPKAPPTEPKTTNTHSENQSFLKETIAAVLEGEGVGWLKLSRVRKLMEDEGYRALVVSRINKTLERKVSPDDHIDDVQVSRAVWKGMAKMVSAMIAGLERSYLDQHGGQGMASALPILEIAHTHYWAKEVTQEESAQSQSVTTTAASSQDPSPFGSRENLASDAKTSPSEISRMVDQKRSVLMTRLTSVDSEVSEEVSPTCNASEAGSLTVNPAYGARLAPNKSTFSDSEIQGLQGRQTRTPSIWSSKSSISTGFRYHGGALIGSTGLPADAPRVYLFEGIIGKERSHLWDEMQFWEDAFLDAVSQERDLIGMDQGPQEMMERYRSLSEMDRKRLEHEEDRLLATFLYNVTAFMIMVDVNRTEIRRKIRRLLGKCHIGLVYSAEVNEVLDQIDHLRANDIDLKPLTSRQIHRQTFSVHLGTDASGDMMFMEVRDDGLILRSINGTIVERWWFERLVNMTYSPKNKVLCLWRRNGGQTQLHKYFTRKCKELYYCIKQAMERAVQKGTGPMPGTELGGEFPVQDVRSGEGGLLQVCMEGVGLLFQNSKVTEGRLEGLSVFPEKCFRFRFFLFVSVCPQNAPTFEMVLQSAKPSIINSLFLFSRLLFCGLFRTSSQSQPVVLATISQVVSVRTAPPRRPLPPIPPSPPAPVAANATRHPRLPRTLLTLFVLLFRQFFVRLENIRKCFTQKGGVFVLEEFSEYSALNPLNSKQPIAASLSDPKTRQVVQRRYRSQMADQICYAVLCVFSYIAAGLEEQRKRQQMADKSPQNSRKR</sequence>
<dbReference type="InterPro" id="IPR056574">
    <property type="entry name" value="Death_MADD"/>
</dbReference>
<feature type="compositionally biased region" description="Low complexity" evidence="10">
    <location>
        <begin position="681"/>
        <end position="692"/>
    </location>
</feature>
<evidence type="ECO:0000256" key="10">
    <source>
        <dbReference type="SAM" id="MobiDB-lite"/>
    </source>
</evidence>
<dbReference type="Pfam" id="PF02141">
    <property type="entry name" value="DENN"/>
    <property type="match status" value="1"/>
</dbReference>
<dbReference type="Proteomes" id="UP000728032">
    <property type="component" value="Unassembled WGS sequence"/>
</dbReference>
<feature type="region of interest" description="Disordered" evidence="10">
    <location>
        <begin position="664"/>
        <end position="692"/>
    </location>
</feature>
<keyword evidence="6" id="KW-0963">Cytoplasm</keyword>
<dbReference type="InterPro" id="IPR001194">
    <property type="entry name" value="cDENN_dom"/>
</dbReference>
<dbReference type="GO" id="GO:0042981">
    <property type="term" value="P:regulation of apoptotic process"/>
    <property type="evidence" value="ECO:0007669"/>
    <property type="project" value="TreeGrafter"/>
</dbReference>
<feature type="compositionally biased region" description="Low complexity" evidence="10">
    <location>
        <begin position="887"/>
        <end position="903"/>
    </location>
</feature>
<dbReference type="OrthoDB" id="6282239at2759"/>
<evidence type="ECO:0000256" key="9">
    <source>
        <dbReference type="ARBA" id="ARBA00023136"/>
    </source>
</evidence>
<dbReference type="Gene3D" id="3.40.50.11500">
    <property type="match status" value="1"/>
</dbReference>
<dbReference type="PROSITE" id="PS50211">
    <property type="entry name" value="DENN"/>
    <property type="match status" value="1"/>
</dbReference>
<keyword evidence="8" id="KW-0053">Apoptosis</keyword>
<dbReference type="InterPro" id="IPR057469">
    <property type="entry name" value="PH_MADD"/>
</dbReference>
<comment type="subcellular location">
    <subcellularLocation>
        <location evidence="1">Cell membrane</location>
    </subcellularLocation>
    <subcellularLocation>
        <location evidence="2">Cytoplasm</location>
    </subcellularLocation>
</comment>
<dbReference type="EMBL" id="OC919241">
    <property type="protein sequence ID" value="CAD7650969.1"/>
    <property type="molecule type" value="Genomic_DNA"/>
</dbReference>
<feature type="compositionally biased region" description="Low complexity" evidence="10">
    <location>
        <begin position="417"/>
        <end position="427"/>
    </location>
</feature>
<dbReference type="FunFam" id="3.40.50.11500:FF:000002">
    <property type="entry name" value="MAP kinase-activating death domain protein-like Protein"/>
    <property type="match status" value="1"/>
</dbReference>
<feature type="compositionally biased region" description="Basic and acidic residues" evidence="10">
    <location>
        <begin position="670"/>
        <end position="679"/>
    </location>
</feature>
<feature type="region of interest" description="Disordered" evidence="10">
    <location>
        <begin position="980"/>
        <end position="1000"/>
    </location>
</feature>
<feature type="region of interest" description="Disordered" evidence="10">
    <location>
        <begin position="468"/>
        <end position="516"/>
    </location>
</feature>
<feature type="compositionally biased region" description="Polar residues" evidence="10">
    <location>
        <begin position="763"/>
        <end position="774"/>
    </location>
</feature>
<gene>
    <name evidence="12" type="ORF">ONB1V03_LOCUS8079</name>
</gene>
<keyword evidence="9" id="KW-0472">Membrane</keyword>
<evidence type="ECO:0000256" key="4">
    <source>
        <dbReference type="ARBA" id="ARBA00017868"/>
    </source>
</evidence>
<dbReference type="InterPro" id="IPR005112">
    <property type="entry name" value="dDENN_dom"/>
</dbReference>
<evidence type="ECO:0000256" key="1">
    <source>
        <dbReference type="ARBA" id="ARBA00004236"/>
    </source>
</evidence>
<reference evidence="12" key="1">
    <citation type="submission" date="2020-11" db="EMBL/GenBank/DDBJ databases">
        <authorList>
            <person name="Tran Van P."/>
        </authorList>
    </citation>
    <scope>NUCLEOTIDE SEQUENCE</scope>
</reference>
<feature type="region of interest" description="Disordered" evidence="10">
    <location>
        <begin position="547"/>
        <end position="589"/>
    </location>
</feature>
<evidence type="ECO:0000313" key="12">
    <source>
        <dbReference type="EMBL" id="CAD7650969.1"/>
    </source>
</evidence>
<feature type="region of interest" description="Disordered" evidence="10">
    <location>
        <begin position="885"/>
        <end position="931"/>
    </location>
</feature>
<organism evidence="12">
    <name type="scientific">Oppiella nova</name>
    <dbReference type="NCBI Taxonomy" id="334625"/>
    <lineage>
        <taxon>Eukaryota</taxon>
        <taxon>Metazoa</taxon>
        <taxon>Ecdysozoa</taxon>
        <taxon>Arthropoda</taxon>
        <taxon>Chelicerata</taxon>
        <taxon>Arachnida</taxon>
        <taxon>Acari</taxon>
        <taxon>Acariformes</taxon>
        <taxon>Sarcoptiformes</taxon>
        <taxon>Oribatida</taxon>
        <taxon>Brachypylina</taxon>
        <taxon>Oppioidea</taxon>
        <taxon>Oppiidae</taxon>
        <taxon>Oppiella</taxon>
    </lineage>
</organism>
<feature type="region of interest" description="Disordered" evidence="10">
    <location>
        <begin position="713"/>
        <end position="774"/>
    </location>
</feature>
<dbReference type="PANTHER" id="PTHR13008:SF7">
    <property type="entry name" value="MAP KINASE-ACTIVATING DEATH DOMAIN PROTEIN"/>
    <property type="match status" value="1"/>
</dbReference>
<keyword evidence="5" id="KW-1003">Cell membrane</keyword>
<proteinExistence type="inferred from homology"/>
<feature type="domain" description="UDENN" evidence="11">
    <location>
        <begin position="1"/>
        <end position="350"/>
    </location>
</feature>
<feature type="compositionally biased region" description="Acidic residues" evidence="10">
    <location>
        <begin position="403"/>
        <end position="416"/>
    </location>
</feature>
<feature type="compositionally biased region" description="Polar residues" evidence="10">
    <location>
        <begin position="980"/>
        <end position="996"/>
    </location>
</feature>
<protein>
    <recommendedName>
        <fullName evidence="4">MAP kinase-activating death domain protein</fullName>
    </recommendedName>
</protein>